<dbReference type="SUPFAM" id="SSF52151">
    <property type="entry name" value="FabD/lysophospholipase-like"/>
    <property type="match status" value="1"/>
</dbReference>
<keyword evidence="7" id="KW-1185">Reference proteome</keyword>
<feature type="short sequence motif" description="DGA/G" evidence="4">
    <location>
        <begin position="188"/>
        <end position="190"/>
    </location>
</feature>
<evidence type="ECO:0000259" key="5">
    <source>
        <dbReference type="PROSITE" id="PS51635"/>
    </source>
</evidence>
<accession>A0A6L9L5T7</accession>
<feature type="short sequence motif" description="GXGXXG" evidence="4">
    <location>
        <begin position="39"/>
        <end position="44"/>
    </location>
</feature>
<feature type="domain" description="PNPLA" evidence="5">
    <location>
        <begin position="35"/>
        <end position="201"/>
    </location>
</feature>
<dbReference type="PANTHER" id="PTHR14226">
    <property type="entry name" value="NEUROPATHY TARGET ESTERASE/SWISS CHEESE D.MELANOGASTER"/>
    <property type="match status" value="1"/>
</dbReference>
<feature type="active site" description="Nucleophile" evidence="4">
    <location>
        <position position="68"/>
    </location>
</feature>
<evidence type="ECO:0000256" key="3">
    <source>
        <dbReference type="ARBA" id="ARBA00023098"/>
    </source>
</evidence>
<dbReference type="InterPro" id="IPR050301">
    <property type="entry name" value="NTE"/>
</dbReference>
<feature type="active site" description="Proton acceptor" evidence="4">
    <location>
        <position position="188"/>
    </location>
</feature>
<dbReference type="EMBL" id="JAAFZH010000005">
    <property type="protein sequence ID" value="NDU95975.1"/>
    <property type="molecule type" value="Genomic_DNA"/>
</dbReference>
<name>A0A6L9L5T7_9BACT</name>
<gene>
    <name evidence="6" type="ORF">GK108_13920</name>
</gene>
<proteinExistence type="predicted"/>
<evidence type="ECO:0000256" key="4">
    <source>
        <dbReference type="PROSITE-ProRule" id="PRU01161"/>
    </source>
</evidence>
<reference evidence="6 7" key="1">
    <citation type="submission" date="2020-02" db="EMBL/GenBank/DDBJ databases">
        <title>Draft genome sequence of two Spirosoma agri KCTC 52727 and Spirosoma terrae KCTC 52035.</title>
        <authorList>
            <person name="Rojas J."/>
            <person name="Ambika Manirajan B."/>
            <person name="Suarez C."/>
            <person name="Ratering S."/>
            <person name="Schnell S."/>
        </authorList>
    </citation>
    <scope>NUCLEOTIDE SEQUENCE [LARGE SCALE GENOMIC DNA]</scope>
    <source>
        <strain evidence="6 7">KCTC 52035</strain>
    </source>
</reference>
<feature type="short sequence motif" description="GXSXG" evidence="4">
    <location>
        <begin position="66"/>
        <end position="70"/>
    </location>
</feature>
<dbReference type="Gene3D" id="3.40.1090.10">
    <property type="entry name" value="Cytosolic phospholipase A2 catalytic domain"/>
    <property type="match status" value="2"/>
</dbReference>
<dbReference type="RefSeq" id="WP_163949105.1">
    <property type="nucleotide sequence ID" value="NZ_JAAFZH010000005.1"/>
</dbReference>
<dbReference type="PANTHER" id="PTHR14226:SF29">
    <property type="entry name" value="NEUROPATHY TARGET ESTERASE SWS"/>
    <property type="match status" value="1"/>
</dbReference>
<dbReference type="PROSITE" id="PS51635">
    <property type="entry name" value="PNPLA"/>
    <property type="match status" value="1"/>
</dbReference>
<keyword evidence="2 4" id="KW-0442">Lipid degradation</keyword>
<evidence type="ECO:0000313" key="6">
    <source>
        <dbReference type="EMBL" id="NDU95975.1"/>
    </source>
</evidence>
<keyword evidence="3 4" id="KW-0443">Lipid metabolism</keyword>
<dbReference type="Pfam" id="PF01734">
    <property type="entry name" value="Patatin"/>
    <property type="match status" value="1"/>
</dbReference>
<dbReference type="InterPro" id="IPR002641">
    <property type="entry name" value="PNPLA_dom"/>
</dbReference>
<protein>
    <recommendedName>
        <fullName evidence="5">PNPLA domain-containing protein</fullName>
    </recommendedName>
</protein>
<evidence type="ECO:0000256" key="2">
    <source>
        <dbReference type="ARBA" id="ARBA00022963"/>
    </source>
</evidence>
<organism evidence="6 7">
    <name type="scientific">Spirosoma terrae</name>
    <dbReference type="NCBI Taxonomy" id="1968276"/>
    <lineage>
        <taxon>Bacteria</taxon>
        <taxon>Pseudomonadati</taxon>
        <taxon>Bacteroidota</taxon>
        <taxon>Cytophagia</taxon>
        <taxon>Cytophagales</taxon>
        <taxon>Cytophagaceae</taxon>
        <taxon>Spirosoma</taxon>
    </lineage>
</organism>
<dbReference type="GO" id="GO:0016787">
    <property type="term" value="F:hydrolase activity"/>
    <property type="evidence" value="ECO:0007669"/>
    <property type="project" value="UniProtKB-UniRule"/>
</dbReference>
<evidence type="ECO:0000256" key="1">
    <source>
        <dbReference type="ARBA" id="ARBA00022801"/>
    </source>
</evidence>
<dbReference type="InterPro" id="IPR016035">
    <property type="entry name" value="Acyl_Trfase/lysoPLipase"/>
</dbReference>
<sequence length="207" mass="22884">MRHRPWISQHYHIRQGLARDIARLARILSGTANGVVLAGGGAKGFAHLGVVKALQEFSIPIDFLGGTSVGGLLAASISFDQPLDIMHQHLHQAALFNPTKDYSWLPLISLIRGKRIDQMIQETVRAFIGNSEVGIEDMWLPLFTISSNFHQAREEIHTRGPLVKYLKATTAIPGVFLPVIDGDNLLVDGGIFNNFPADIMRQMPWAK</sequence>
<dbReference type="AlphaFoldDB" id="A0A6L9L5T7"/>
<evidence type="ECO:0000313" key="7">
    <source>
        <dbReference type="Proteomes" id="UP000474175"/>
    </source>
</evidence>
<dbReference type="GO" id="GO:0016042">
    <property type="term" value="P:lipid catabolic process"/>
    <property type="evidence" value="ECO:0007669"/>
    <property type="project" value="UniProtKB-UniRule"/>
</dbReference>
<dbReference type="Proteomes" id="UP000474175">
    <property type="component" value="Unassembled WGS sequence"/>
</dbReference>
<keyword evidence="1 4" id="KW-0378">Hydrolase</keyword>
<comment type="caution">
    <text evidence="6">The sequence shown here is derived from an EMBL/GenBank/DDBJ whole genome shotgun (WGS) entry which is preliminary data.</text>
</comment>